<dbReference type="STRING" id="1223545.GS4_51_00260"/>
<dbReference type="EMBL" id="BANX01000051">
    <property type="protein sequence ID" value="GAC71088.1"/>
    <property type="molecule type" value="Genomic_DNA"/>
</dbReference>
<reference evidence="1 2" key="1">
    <citation type="submission" date="2013-01" db="EMBL/GenBank/DDBJ databases">
        <title>Whole genome shotgun sequence of Gordonia soli NBRC 108243.</title>
        <authorList>
            <person name="Isaki-Nakamura S."/>
            <person name="Hosoyama A."/>
            <person name="Tsuchikane K."/>
            <person name="Ando Y."/>
            <person name="Baba S."/>
            <person name="Ohji S."/>
            <person name="Hamada M."/>
            <person name="Tamura T."/>
            <person name="Yamazoe A."/>
            <person name="Yamazaki S."/>
            <person name="Fujita N."/>
        </authorList>
    </citation>
    <scope>NUCLEOTIDE SEQUENCE [LARGE SCALE GENOMIC DNA]</scope>
    <source>
        <strain evidence="1 2">NBRC 108243</strain>
    </source>
</reference>
<evidence type="ECO:0000313" key="1">
    <source>
        <dbReference type="EMBL" id="GAC71088.1"/>
    </source>
</evidence>
<comment type="caution">
    <text evidence="1">The sequence shown here is derived from an EMBL/GenBank/DDBJ whole genome shotgun (WGS) entry which is preliminary data.</text>
</comment>
<dbReference type="RefSeq" id="WP_007625795.1">
    <property type="nucleotide sequence ID" value="NZ_BANX01000051.1"/>
</dbReference>
<protein>
    <submittedName>
        <fullName evidence="1">Uncharacterized protein</fullName>
    </submittedName>
</protein>
<sequence length="64" mass="7158">MPERRLNYRGDRRDFDRDAIVGPDMFGAFYRPVSAEYDADADRTSIAYVPVLGGEAATSEAVTR</sequence>
<accession>M0QR47</accession>
<name>M0QR47_9ACTN</name>
<dbReference type="OrthoDB" id="4775441at2"/>
<keyword evidence="2" id="KW-1185">Reference proteome</keyword>
<dbReference type="eggNOG" id="ENOG50325YQ">
    <property type="taxonomic scope" value="Bacteria"/>
</dbReference>
<proteinExistence type="predicted"/>
<gene>
    <name evidence="1" type="ORF">GS4_51_00260</name>
</gene>
<dbReference type="AlphaFoldDB" id="M0QR47"/>
<dbReference type="Proteomes" id="UP000011666">
    <property type="component" value="Unassembled WGS sequence"/>
</dbReference>
<evidence type="ECO:0000313" key="2">
    <source>
        <dbReference type="Proteomes" id="UP000011666"/>
    </source>
</evidence>
<organism evidence="1 2">
    <name type="scientific">Gordonia soli NBRC 108243</name>
    <dbReference type="NCBI Taxonomy" id="1223545"/>
    <lineage>
        <taxon>Bacteria</taxon>
        <taxon>Bacillati</taxon>
        <taxon>Actinomycetota</taxon>
        <taxon>Actinomycetes</taxon>
        <taxon>Mycobacteriales</taxon>
        <taxon>Gordoniaceae</taxon>
        <taxon>Gordonia</taxon>
    </lineage>
</organism>